<name>A0A0V8QD81_9FIRM</name>
<gene>
    <name evidence="2" type="ORF">ASU35_12880</name>
</gene>
<dbReference type="InterPro" id="IPR039561">
    <property type="entry name" value="Peptidase_M15C"/>
</dbReference>
<feature type="domain" description="Peptidase M15C" evidence="1">
    <location>
        <begin position="114"/>
        <end position="193"/>
    </location>
</feature>
<dbReference type="AlphaFoldDB" id="A0A0V8QD81"/>
<evidence type="ECO:0000259" key="1">
    <source>
        <dbReference type="Pfam" id="PF13539"/>
    </source>
</evidence>
<dbReference type="Pfam" id="PF13539">
    <property type="entry name" value="Peptidase_M15_4"/>
    <property type="match status" value="1"/>
</dbReference>
<dbReference type="Proteomes" id="UP000054874">
    <property type="component" value="Unassembled WGS sequence"/>
</dbReference>
<keyword evidence="3" id="KW-1185">Reference proteome</keyword>
<dbReference type="CDD" id="cd14845">
    <property type="entry name" value="L-Ala-D-Glu_peptidase_like"/>
    <property type="match status" value="1"/>
</dbReference>
<dbReference type="STRING" id="290052.ASU35_12880"/>
<accession>A0A0V8QD81</accession>
<evidence type="ECO:0000313" key="3">
    <source>
        <dbReference type="Proteomes" id="UP000054874"/>
    </source>
</evidence>
<comment type="caution">
    <text evidence="2">The sequence shown here is derived from an EMBL/GenBank/DDBJ whole genome shotgun (WGS) entry which is preliminary data.</text>
</comment>
<dbReference type="GO" id="GO:0008233">
    <property type="term" value="F:peptidase activity"/>
    <property type="evidence" value="ECO:0007669"/>
    <property type="project" value="InterPro"/>
</dbReference>
<reference evidence="2 3" key="1">
    <citation type="submission" date="2015-11" db="EMBL/GenBank/DDBJ databases">
        <title>Butyribacter intestini gen. nov., sp. nov., a butyric acid-producing bacterium of the family Lachnospiraceae isolated from the human faeces.</title>
        <authorList>
            <person name="Zou Y."/>
            <person name="Xue W."/>
            <person name="Luo G."/>
            <person name="Lv M."/>
        </authorList>
    </citation>
    <scope>NUCLEOTIDE SEQUENCE [LARGE SCALE GENOMIC DNA]</scope>
    <source>
        <strain evidence="2 3">ACET-33324</strain>
    </source>
</reference>
<organism evidence="2 3">
    <name type="scientific">Acetivibrio ethanolgignens</name>
    <dbReference type="NCBI Taxonomy" id="290052"/>
    <lineage>
        <taxon>Bacteria</taxon>
        <taxon>Bacillati</taxon>
        <taxon>Bacillota</taxon>
        <taxon>Clostridia</taxon>
        <taxon>Eubacteriales</taxon>
        <taxon>Oscillospiraceae</taxon>
        <taxon>Acetivibrio</taxon>
    </lineage>
</organism>
<dbReference type="EMBL" id="LNAM01000172">
    <property type="protein sequence ID" value="KSV58460.1"/>
    <property type="molecule type" value="Genomic_DNA"/>
</dbReference>
<dbReference type="SUPFAM" id="SSF55166">
    <property type="entry name" value="Hedgehog/DD-peptidase"/>
    <property type="match status" value="1"/>
</dbReference>
<sequence>MAIPDYDSYFSISKITTAIFARMQGKSYPEGCPLSLDTLRYLTVAYVNFDGEICQGELVVNAEIAEDVISIFKELFEEKYPIEKISLIDDYDADDDRSMAANNSSAFCYRVISGTDRLSNHSFGLAIDINPLYNPYIKSSGKVLPEEAEAFADRTLSNPYYICPEDRCVRIFKKYGFTWGGDWKNSKDYQHFERKL</sequence>
<evidence type="ECO:0000313" key="2">
    <source>
        <dbReference type="EMBL" id="KSV58460.1"/>
    </source>
</evidence>
<proteinExistence type="predicted"/>
<dbReference type="OrthoDB" id="9799970at2"/>
<dbReference type="Gene3D" id="3.30.1380.10">
    <property type="match status" value="1"/>
</dbReference>
<dbReference type="InterPro" id="IPR009045">
    <property type="entry name" value="Zn_M74/Hedgehog-like"/>
</dbReference>
<protein>
    <recommendedName>
        <fullName evidence="1">Peptidase M15C domain-containing protein</fullName>
    </recommendedName>
</protein>